<feature type="transmembrane region" description="Helical" evidence="14">
    <location>
        <begin position="6"/>
        <end position="24"/>
    </location>
</feature>
<evidence type="ECO:0000256" key="12">
    <source>
        <dbReference type="ARBA" id="ARBA00033708"/>
    </source>
</evidence>
<dbReference type="InterPro" id="IPR001734">
    <property type="entry name" value="Na/solute_symporter"/>
</dbReference>
<dbReference type="PANTHER" id="PTHR48086:SF3">
    <property type="entry name" value="SODIUM_PROLINE SYMPORTER"/>
    <property type="match status" value="1"/>
</dbReference>
<evidence type="ECO:0000256" key="9">
    <source>
        <dbReference type="ARBA" id="ARBA00023065"/>
    </source>
</evidence>
<dbReference type="AlphaFoldDB" id="A0A510HL10"/>
<gene>
    <name evidence="15" type="ORF">RxyAA322_24380</name>
</gene>
<evidence type="ECO:0000256" key="10">
    <source>
        <dbReference type="ARBA" id="ARBA00023136"/>
    </source>
</evidence>
<keyword evidence="3" id="KW-0813">Transport</keyword>
<keyword evidence="8" id="KW-0915">Sodium</keyword>
<sequence>MNEANFSPWLVGIMLSGALAAAMSTGSNLAHTASTVLVRDLFVAVFRQDMPERQVVLLTKIFVVVISVVAYVLALFNPASLVGLLLGAYGAVVQFFPLIVAVFFWKRATKAGAFAGLISGSAVMLYFSFLAPPPFEIHAGIWGLLANTVALVAVSLLTEPMPEEHVERFVEGSKASLEEISGPPRPDASTA</sequence>
<feature type="transmembrane region" description="Helical" evidence="14">
    <location>
        <begin position="55"/>
        <end position="76"/>
    </location>
</feature>
<accession>A0A510HL10</accession>
<dbReference type="PROSITE" id="PS50283">
    <property type="entry name" value="NA_SOLUT_SYMP_3"/>
    <property type="match status" value="1"/>
</dbReference>
<evidence type="ECO:0000256" key="2">
    <source>
        <dbReference type="ARBA" id="ARBA00006434"/>
    </source>
</evidence>
<evidence type="ECO:0000256" key="14">
    <source>
        <dbReference type="SAM" id="Phobius"/>
    </source>
</evidence>
<comment type="catalytic activity">
    <reaction evidence="12">
        <text>L-proline(in) + Na(+)(in) = L-proline(out) + Na(+)(out)</text>
        <dbReference type="Rhea" id="RHEA:28967"/>
        <dbReference type="ChEBI" id="CHEBI:29101"/>
        <dbReference type="ChEBI" id="CHEBI:60039"/>
    </reaction>
</comment>
<evidence type="ECO:0000313" key="15">
    <source>
        <dbReference type="EMBL" id="BBL80584.1"/>
    </source>
</evidence>
<evidence type="ECO:0000256" key="13">
    <source>
        <dbReference type="RuleBase" id="RU362091"/>
    </source>
</evidence>
<feature type="transmembrane region" description="Helical" evidence="14">
    <location>
        <begin position="112"/>
        <end position="131"/>
    </location>
</feature>
<evidence type="ECO:0000256" key="1">
    <source>
        <dbReference type="ARBA" id="ARBA00004651"/>
    </source>
</evidence>
<evidence type="ECO:0000256" key="6">
    <source>
        <dbReference type="ARBA" id="ARBA00022847"/>
    </source>
</evidence>
<keyword evidence="6" id="KW-0769">Symport</keyword>
<dbReference type="GO" id="GO:0015293">
    <property type="term" value="F:symporter activity"/>
    <property type="evidence" value="ECO:0007669"/>
    <property type="project" value="UniProtKB-KW"/>
</dbReference>
<feature type="transmembrane region" description="Helical" evidence="14">
    <location>
        <begin position="82"/>
        <end position="105"/>
    </location>
</feature>
<dbReference type="PANTHER" id="PTHR48086">
    <property type="entry name" value="SODIUM/PROLINE SYMPORTER-RELATED"/>
    <property type="match status" value="1"/>
</dbReference>
<dbReference type="InterPro" id="IPR038377">
    <property type="entry name" value="Na/Glc_symporter_sf"/>
</dbReference>
<comment type="similarity">
    <text evidence="2 13">Belongs to the sodium:solute symporter (SSF) (TC 2.A.21) family.</text>
</comment>
<dbReference type="Gene3D" id="1.20.1730.10">
    <property type="entry name" value="Sodium/glucose cotransporter"/>
    <property type="match status" value="1"/>
</dbReference>
<evidence type="ECO:0000313" key="16">
    <source>
        <dbReference type="Proteomes" id="UP000318065"/>
    </source>
</evidence>
<evidence type="ECO:0000256" key="3">
    <source>
        <dbReference type="ARBA" id="ARBA00022448"/>
    </source>
</evidence>
<comment type="subcellular location">
    <subcellularLocation>
        <location evidence="1">Cell membrane</location>
        <topology evidence="1">Multi-pass membrane protein</topology>
    </subcellularLocation>
</comment>
<feature type="transmembrane region" description="Helical" evidence="14">
    <location>
        <begin position="137"/>
        <end position="158"/>
    </location>
</feature>
<evidence type="ECO:0000256" key="5">
    <source>
        <dbReference type="ARBA" id="ARBA00022692"/>
    </source>
</evidence>
<keyword evidence="11" id="KW-0739">Sodium transport</keyword>
<keyword evidence="10 14" id="KW-0472">Membrane</keyword>
<dbReference type="Proteomes" id="UP000318065">
    <property type="component" value="Chromosome"/>
</dbReference>
<proteinExistence type="inferred from homology"/>
<reference evidence="15" key="1">
    <citation type="journal article" date="2019" name="Microbiol. Resour. Announc.">
        <title>Complete Genome Sequence of Rubrobacter xylanophilus Strain AA3-22, Isolated from Arima Onsen in Japan.</title>
        <authorList>
            <person name="Tomariguchi N."/>
            <person name="Miyazaki K."/>
        </authorList>
    </citation>
    <scope>NUCLEOTIDE SEQUENCE [LARGE SCALE GENOMIC DNA]</scope>
    <source>
        <strain evidence="15">AA3-22</strain>
    </source>
</reference>
<protein>
    <submittedName>
        <fullName evidence="15">Uncharacterized protein</fullName>
    </submittedName>
</protein>
<dbReference type="EMBL" id="AP019791">
    <property type="protein sequence ID" value="BBL80584.1"/>
    <property type="molecule type" value="Genomic_DNA"/>
</dbReference>
<keyword evidence="5 14" id="KW-0812">Transmembrane</keyword>
<dbReference type="GO" id="GO:0005886">
    <property type="term" value="C:plasma membrane"/>
    <property type="evidence" value="ECO:0007669"/>
    <property type="project" value="UniProtKB-SubCell"/>
</dbReference>
<organism evidence="15 16">
    <name type="scientific">Rubrobacter xylanophilus</name>
    <dbReference type="NCBI Taxonomy" id="49319"/>
    <lineage>
        <taxon>Bacteria</taxon>
        <taxon>Bacillati</taxon>
        <taxon>Actinomycetota</taxon>
        <taxon>Rubrobacteria</taxon>
        <taxon>Rubrobacterales</taxon>
        <taxon>Rubrobacteraceae</taxon>
        <taxon>Rubrobacter</taxon>
    </lineage>
</organism>
<keyword evidence="7 14" id="KW-1133">Transmembrane helix</keyword>
<evidence type="ECO:0000256" key="7">
    <source>
        <dbReference type="ARBA" id="ARBA00022989"/>
    </source>
</evidence>
<keyword evidence="9" id="KW-0406">Ion transport</keyword>
<dbReference type="GO" id="GO:0006814">
    <property type="term" value="P:sodium ion transport"/>
    <property type="evidence" value="ECO:0007669"/>
    <property type="project" value="UniProtKB-KW"/>
</dbReference>
<evidence type="ECO:0000256" key="4">
    <source>
        <dbReference type="ARBA" id="ARBA00022475"/>
    </source>
</evidence>
<keyword evidence="16" id="KW-1185">Reference proteome</keyword>
<keyword evidence="4" id="KW-1003">Cell membrane</keyword>
<dbReference type="InterPro" id="IPR050277">
    <property type="entry name" value="Sodium:Solute_Symporter"/>
</dbReference>
<evidence type="ECO:0000256" key="11">
    <source>
        <dbReference type="ARBA" id="ARBA00023201"/>
    </source>
</evidence>
<dbReference type="RefSeq" id="WP_244299739.1">
    <property type="nucleotide sequence ID" value="NZ_AP019791.1"/>
</dbReference>
<dbReference type="Pfam" id="PF00474">
    <property type="entry name" value="SSF"/>
    <property type="match status" value="1"/>
</dbReference>
<evidence type="ECO:0000256" key="8">
    <source>
        <dbReference type="ARBA" id="ARBA00023053"/>
    </source>
</evidence>
<name>A0A510HL10_9ACTN</name>